<dbReference type="Proteomes" id="UP001292094">
    <property type="component" value="Unassembled WGS sequence"/>
</dbReference>
<dbReference type="AlphaFoldDB" id="A0AAE1TR73"/>
<protein>
    <submittedName>
        <fullName evidence="1">Uncharacterized protein</fullName>
    </submittedName>
</protein>
<comment type="caution">
    <text evidence="1">The sequence shown here is derived from an EMBL/GenBank/DDBJ whole genome shotgun (WGS) entry which is preliminary data.</text>
</comment>
<sequence>MHLPPFLPPDLFLSKPHHSTHLVPPSPSLYQLHDPIQFHLTPFHTIQFHPNPLHDPIQFHPHPLHDLIQFHPHPLHDLIQFNLDSYLPPSPLGRRKRKELGAFFFC</sequence>
<organism evidence="1 2">
    <name type="scientific">Petrolisthes manimaculis</name>
    <dbReference type="NCBI Taxonomy" id="1843537"/>
    <lineage>
        <taxon>Eukaryota</taxon>
        <taxon>Metazoa</taxon>
        <taxon>Ecdysozoa</taxon>
        <taxon>Arthropoda</taxon>
        <taxon>Crustacea</taxon>
        <taxon>Multicrustacea</taxon>
        <taxon>Malacostraca</taxon>
        <taxon>Eumalacostraca</taxon>
        <taxon>Eucarida</taxon>
        <taxon>Decapoda</taxon>
        <taxon>Pleocyemata</taxon>
        <taxon>Anomura</taxon>
        <taxon>Galatheoidea</taxon>
        <taxon>Porcellanidae</taxon>
        <taxon>Petrolisthes</taxon>
    </lineage>
</organism>
<reference evidence="1" key="1">
    <citation type="submission" date="2023-11" db="EMBL/GenBank/DDBJ databases">
        <title>Genome assemblies of two species of porcelain crab, Petrolisthes cinctipes and Petrolisthes manimaculis (Anomura: Porcellanidae).</title>
        <authorList>
            <person name="Angst P."/>
        </authorList>
    </citation>
    <scope>NUCLEOTIDE SEQUENCE</scope>
    <source>
        <strain evidence="1">PB745_02</strain>
        <tissue evidence="1">Gill</tissue>
    </source>
</reference>
<proteinExistence type="predicted"/>
<gene>
    <name evidence="1" type="ORF">Pmani_032696</name>
</gene>
<evidence type="ECO:0000313" key="1">
    <source>
        <dbReference type="EMBL" id="KAK4294692.1"/>
    </source>
</evidence>
<name>A0AAE1TR73_9EUCA</name>
<accession>A0AAE1TR73</accession>
<evidence type="ECO:0000313" key="2">
    <source>
        <dbReference type="Proteomes" id="UP001292094"/>
    </source>
</evidence>
<keyword evidence="2" id="KW-1185">Reference proteome</keyword>
<dbReference type="EMBL" id="JAWZYT010004221">
    <property type="protein sequence ID" value="KAK4294692.1"/>
    <property type="molecule type" value="Genomic_DNA"/>
</dbReference>